<organism evidence="1 2">
    <name type="scientific">Actinomyces radicidentis</name>
    <dbReference type="NCBI Taxonomy" id="111015"/>
    <lineage>
        <taxon>Bacteria</taxon>
        <taxon>Bacillati</taxon>
        <taxon>Actinomycetota</taxon>
        <taxon>Actinomycetes</taxon>
        <taxon>Actinomycetales</taxon>
        <taxon>Actinomycetaceae</taxon>
        <taxon>Actinomyces</taxon>
    </lineage>
</organism>
<dbReference type="KEGG" id="ard:AXF14_02065"/>
<dbReference type="AlphaFoldDB" id="A0A0X8JCZ9"/>
<proteinExistence type="predicted"/>
<dbReference type="EMBL" id="CP014228">
    <property type="protein sequence ID" value="AMD86602.1"/>
    <property type="molecule type" value="Genomic_DNA"/>
</dbReference>
<reference evidence="2" key="1">
    <citation type="submission" date="2016-02" db="EMBL/GenBank/DDBJ databases">
        <authorList>
            <person name="Holder M.E."/>
            <person name="Ajami N.J."/>
            <person name="Petrosino J.F."/>
        </authorList>
    </citation>
    <scope>NUCLEOTIDE SEQUENCE [LARGE SCALE GENOMIC DNA]</scope>
    <source>
        <strain evidence="2">CCUG 36733</strain>
    </source>
</reference>
<keyword evidence="2" id="KW-1185">Reference proteome</keyword>
<dbReference type="Proteomes" id="UP000065220">
    <property type="component" value="Chromosome"/>
</dbReference>
<sequence length="92" mass="10047">MLQRVWASCGYQCGKYLVVSMPVVLDLLEAADELDDEARDGPQVRGELEAMSAATIDRYLKPARERARVEARGLTATKAGRACQVFCVSGLV</sequence>
<evidence type="ECO:0000313" key="2">
    <source>
        <dbReference type="Proteomes" id="UP000065220"/>
    </source>
</evidence>
<accession>A0A0X8JCZ9</accession>
<gene>
    <name evidence="1" type="ORF">AXF14_02065</name>
</gene>
<evidence type="ECO:0000313" key="1">
    <source>
        <dbReference type="EMBL" id="AMD86602.1"/>
    </source>
</evidence>
<protein>
    <submittedName>
        <fullName evidence="1">Uncharacterized protein</fullName>
    </submittedName>
</protein>
<name>A0A0X8JCZ9_ACTRD</name>